<dbReference type="InterPro" id="IPR050295">
    <property type="entry name" value="Plant_2OG-oxidoreductases"/>
</dbReference>
<feature type="compositionally biased region" description="Low complexity" evidence="3">
    <location>
        <begin position="344"/>
        <end position="359"/>
    </location>
</feature>
<dbReference type="Gene3D" id="2.60.120.330">
    <property type="entry name" value="B-lactam Antibiotic, Isopenicillin N Synthase, Chain"/>
    <property type="match status" value="2"/>
</dbReference>
<evidence type="ECO:0000256" key="3">
    <source>
        <dbReference type="SAM" id="MobiDB-lite"/>
    </source>
</evidence>
<feature type="region of interest" description="Disordered" evidence="3">
    <location>
        <begin position="312"/>
        <end position="378"/>
    </location>
</feature>
<dbReference type="Pfam" id="PF03171">
    <property type="entry name" value="2OG-FeII_Oxy"/>
    <property type="match status" value="1"/>
</dbReference>
<evidence type="ECO:0000313" key="7">
    <source>
        <dbReference type="Proteomes" id="UP001420932"/>
    </source>
</evidence>
<dbReference type="InterPro" id="IPR026992">
    <property type="entry name" value="DIOX_N"/>
</dbReference>
<dbReference type="InterPro" id="IPR044861">
    <property type="entry name" value="IPNS-like_FE2OG_OXY"/>
</dbReference>
<feature type="domain" description="Isopenicillin N synthase-like Fe(2+) 2OG dioxygenase" evidence="4">
    <location>
        <begin position="181"/>
        <end position="216"/>
    </location>
</feature>
<evidence type="ECO:0000313" key="6">
    <source>
        <dbReference type="EMBL" id="KAK9106500.1"/>
    </source>
</evidence>
<protein>
    <submittedName>
        <fullName evidence="6">Uncharacterized protein</fullName>
    </submittedName>
</protein>
<dbReference type="GO" id="GO:0046872">
    <property type="term" value="F:metal ion binding"/>
    <property type="evidence" value="ECO:0007669"/>
    <property type="project" value="UniProtKB-KW"/>
</dbReference>
<dbReference type="SUPFAM" id="SSF51197">
    <property type="entry name" value="Clavaminate synthase-like"/>
    <property type="match status" value="1"/>
</dbReference>
<keyword evidence="7" id="KW-1185">Reference proteome</keyword>
<gene>
    <name evidence="6" type="ORF">Syun_022511</name>
</gene>
<evidence type="ECO:0000259" key="4">
    <source>
        <dbReference type="Pfam" id="PF03171"/>
    </source>
</evidence>
<evidence type="ECO:0000256" key="1">
    <source>
        <dbReference type="ARBA" id="ARBA00022723"/>
    </source>
</evidence>
<evidence type="ECO:0000259" key="5">
    <source>
        <dbReference type="Pfam" id="PF14226"/>
    </source>
</evidence>
<dbReference type="Pfam" id="PF14226">
    <property type="entry name" value="DIOX_N"/>
    <property type="match status" value="1"/>
</dbReference>
<dbReference type="PANTHER" id="PTHR47991">
    <property type="entry name" value="OXOGLUTARATE/IRON-DEPENDENT DIOXYGENASE"/>
    <property type="match status" value="1"/>
</dbReference>
<feature type="compositionally biased region" description="Pro residues" evidence="3">
    <location>
        <begin position="402"/>
        <end position="417"/>
    </location>
</feature>
<comment type="caution">
    <text evidence="6">The sequence shown here is derived from an EMBL/GenBank/DDBJ whole genome shotgun (WGS) entry which is preliminary data.</text>
</comment>
<sequence>MSSRREIGGSLPVENVQELASNKELNSVPDRYVRPELASDVVHVDDDSLKIPVIDLTRLNDDQHFGHHELAKLHHACEDWGFFQLINHGVREDLIEKMKDDTKEFFKLPLEKKRAYAQLPNSLEGYGQAFVVSEDQKLDWADMLFILPQPVNDRNMRFWPTHPPSFSLFEQIDERINVLDSMSGPDLIMSNGRYKSIEHRVVVNPKEERLSIAAFHGQRSDVDVGPIPVLVKENDPNYITVLLLMWLRTESIAPSQKALLVLPWPRVPNSAFSEGAIGVLVDIKGTGSSVERKKRTEEEGGQPRISIHVEAAEGGVAAEQQRRGAGRSAVGEQTGVAADQRRNGAAAGERGAAAAGHQSSQRRRRRRSGEGGGALLTPSPLLLLPLLTPVTPVTPGSSFLSPPSPLSPPAPLSSQPLPPESLVLFQCRPVHSRTTPRSLRVAGPPPAALRARRCSCADVETSPPLLPCVCGLRRCRAVRSLLLELRREPPSHCWLRPSHCRRTAASHSTKTAKPTDQTAQIAVRFGCGFGGSRFGGGLENHQDPQFGRCLLVFTTKPRFAHP</sequence>
<feature type="region of interest" description="Disordered" evidence="3">
    <location>
        <begin position="395"/>
        <end position="417"/>
    </location>
</feature>
<name>A0AAP0I2W9_9MAGN</name>
<proteinExistence type="predicted"/>
<dbReference type="Proteomes" id="UP001420932">
    <property type="component" value="Unassembled WGS sequence"/>
</dbReference>
<dbReference type="InterPro" id="IPR027443">
    <property type="entry name" value="IPNS-like_sf"/>
</dbReference>
<organism evidence="6 7">
    <name type="scientific">Stephania yunnanensis</name>
    <dbReference type="NCBI Taxonomy" id="152371"/>
    <lineage>
        <taxon>Eukaryota</taxon>
        <taxon>Viridiplantae</taxon>
        <taxon>Streptophyta</taxon>
        <taxon>Embryophyta</taxon>
        <taxon>Tracheophyta</taxon>
        <taxon>Spermatophyta</taxon>
        <taxon>Magnoliopsida</taxon>
        <taxon>Ranunculales</taxon>
        <taxon>Menispermaceae</taxon>
        <taxon>Menispermoideae</taxon>
        <taxon>Cissampelideae</taxon>
        <taxon>Stephania</taxon>
    </lineage>
</organism>
<evidence type="ECO:0000256" key="2">
    <source>
        <dbReference type="ARBA" id="ARBA00023004"/>
    </source>
</evidence>
<dbReference type="AlphaFoldDB" id="A0AAP0I2W9"/>
<dbReference type="EMBL" id="JBBNAF010000010">
    <property type="protein sequence ID" value="KAK9106500.1"/>
    <property type="molecule type" value="Genomic_DNA"/>
</dbReference>
<accession>A0AAP0I2W9</accession>
<reference evidence="6 7" key="1">
    <citation type="submission" date="2024-01" db="EMBL/GenBank/DDBJ databases">
        <title>Genome assemblies of Stephania.</title>
        <authorList>
            <person name="Yang L."/>
        </authorList>
    </citation>
    <scope>NUCLEOTIDE SEQUENCE [LARGE SCALE GENOMIC DNA]</scope>
    <source>
        <strain evidence="6">YNDBR</strain>
        <tissue evidence="6">Leaf</tissue>
    </source>
</reference>
<keyword evidence="2" id="KW-0408">Iron</keyword>
<feature type="domain" description="Non-haem dioxygenase N-terminal" evidence="5">
    <location>
        <begin position="51"/>
        <end position="161"/>
    </location>
</feature>
<keyword evidence="1" id="KW-0479">Metal-binding</keyword>